<comment type="catalytic activity">
    <reaction evidence="3 4">
        <text>N-[(R)-4-phosphopantothenoyl]-L-cysteine + H(+) = (R)-4'-phosphopantetheine + CO2</text>
        <dbReference type="Rhea" id="RHEA:16793"/>
        <dbReference type="ChEBI" id="CHEBI:15378"/>
        <dbReference type="ChEBI" id="CHEBI:16526"/>
        <dbReference type="ChEBI" id="CHEBI:59458"/>
        <dbReference type="ChEBI" id="CHEBI:61723"/>
        <dbReference type="EC" id="4.1.1.36"/>
    </reaction>
</comment>
<comment type="similarity">
    <text evidence="3 4">In the N-terminal section; belongs to the HFCD (homo-oligomeric flavin containing Cys decarboxylase) superfamily.</text>
</comment>
<dbReference type="GO" id="GO:0015941">
    <property type="term" value="P:pantothenate catabolic process"/>
    <property type="evidence" value="ECO:0007669"/>
    <property type="project" value="InterPro"/>
</dbReference>
<dbReference type="GO" id="GO:0046872">
    <property type="term" value="F:metal ion binding"/>
    <property type="evidence" value="ECO:0007669"/>
    <property type="project" value="UniProtKB-KW"/>
</dbReference>
<evidence type="ECO:0000256" key="2">
    <source>
        <dbReference type="ARBA" id="ARBA00023239"/>
    </source>
</evidence>
<name>A2BUK9_PROM5</name>
<evidence type="ECO:0000256" key="5">
    <source>
        <dbReference type="SAM" id="Phobius"/>
    </source>
</evidence>
<feature type="region of interest" description="Phosphopantothenoylcysteine decarboxylase" evidence="3">
    <location>
        <begin position="1"/>
        <end position="201"/>
    </location>
</feature>
<evidence type="ECO:0000259" key="6">
    <source>
        <dbReference type="Pfam" id="PF02441"/>
    </source>
</evidence>
<comment type="pathway">
    <text evidence="3 4">Cofactor biosynthesis; coenzyme A biosynthesis; CoA from (R)-pantothenate: step 2/5.</text>
</comment>
<dbReference type="EC" id="4.1.1.36" evidence="3"/>
<dbReference type="GeneID" id="60201627"/>
<evidence type="ECO:0000313" key="9">
    <source>
        <dbReference type="Proteomes" id="UP000001589"/>
    </source>
</evidence>
<dbReference type="UniPathway" id="UPA00241">
    <property type="reaction ID" value="UER00353"/>
</dbReference>
<dbReference type="GO" id="GO:0010181">
    <property type="term" value="F:FMN binding"/>
    <property type="evidence" value="ECO:0007669"/>
    <property type="project" value="UniProtKB-UniRule"/>
</dbReference>
<reference evidence="8 9" key="1">
    <citation type="journal article" date="2007" name="PLoS Genet.">
        <title>Patterns and implications of gene gain and loss in the evolution of Prochlorococcus.</title>
        <authorList>
            <person name="Kettler G.C."/>
            <person name="Martiny A.C."/>
            <person name="Huang K."/>
            <person name="Zucker J."/>
            <person name="Coleman M.L."/>
            <person name="Rodrigue S."/>
            <person name="Chen F."/>
            <person name="Lapidus A."/>
            <person name="Ferriera S."/>
            <person name="Johnson J."/>
            <person name="Steglich C."/>
            <person name="Church G.M."/>
            <person name="Richardson P."/>
            <person name="Chisholm S.W."/>
        </authorList>
    </citation>
    <scope>NUCLEOTIDE SEQUENCE [LARGE SCALE GENOMIC DNA]</scope>
    <source>
        <strain evidence="8 9">MIT 9515</strain>
    </source>
</reference>
<dbReference type="InterPro" id="IPR003382">
    <property type="entry name" value="Flavoprotein"/>
</dbReference>
<feature type="active site" description="Proton donor" evidence="3">
    <location>
        <position position="164"/>
    </location>
</feature>
<dbReference type="InterPro" id="IPR036551">
    <property type="entry name" value="Flavin_trans-like"/>
</dbReference>
<dbReference type="Gene3D" id="3.40.50.1950">
    <property type="entry name" value="Flavin prenyltransferase-like"/>
    <property type="match status" value="1"/>
</dbReference>
<dbReference type="HAMAP" id="MF_02225">
    <property type="entry name" value="CoaBC"/>
    <property type="match status" value="1"/>
</dbReference>
<keyword evidence="3" id="KW-0460">Magnesium</keyword>
<dbReference type="KEGG" id="pmc:P9515_02611"/>
<dbReference type="InterPro" id="IPR005252">
    <property type="entry name" value="CoaBC"/>
</dbReference>
<proteinExistence type="inferred from homology"/>
<feature type="domain" description="DNA/pantothenate metabolism flavoprotein C-terminal" evidence="7">
    <location>
        <begin position="197"/>
        <end position="414"/>
    </location>
</feature>
<keyword evidence="3 4" id="KW-0436">Ligase</keyword>
<dbReference type="Proteomes" id="UP000001589">
    <property type="component" value="Chromosome"/>
</dbReference>
<dbReference type="GO" id="GO:0071513">
    <property type="term" value="C:phosphopantothenoylcysteine decarboxylase complex"/>
    <property type="evidence" value="ECO:0007669"/>
    <property type="project" value="TreeGrafter"/>
</dbReference>
<feature type="binding site" evidence="3">
    <location>
        <position position="360"/>
    </location>
    <ligand>
        <name>CTP</name>
        <dbReference type="ChEBI" id="CHEBI:37563"/>
    </ligand>
</feature>
<keyword evidence="3" id="KW-0479">Metal-binding</keyword>
<feature type="region of interest" description="Phosphopantothenate--cysteine ligase" evidence="3">
    <location>
        <begin position="202"/>
        <end position="418"/>
    </location>
</feature>
<keyword evidence="5" id="KW-0812">Transmembrane</keyword>
<dbReference type="Gene3D" id="3.40.50.10300">
    <property type="entry name" value="CoaB-like"/>
    <property type="match status" value="1"/>
</dbReference>
<dbReference type="OrthoDB" id="9802554at2"/>
<dbReference type="NCBIfam" id="TIGR00521">
    <property type="entry name" value="coaBC_dfp"/>
    <property type="match status" value="1"/>
</dbReference>
<dbReference type="PANTHER" id="PTHR14359:SF6">
    <property type="entry name" value="PHOSPHOPANTOTHENOYLCYSTEINE DECARBOXYLASE"/>
    <property type="match status" value="1"/>
</dbReference>
<dbReference type="InterPro" id="IPR035929">
    <property type="entry name" value="CoaB-like_sf"/>
</dbReference>
<sequence>MKNNSKESKIKLLILITGSIAAVRIPLLVSQLVKDNYDVKCVMSKNAEKLIQPASLSILSRNVCVLDKDQWSYIQPKPLHIDLCNWADFLIIAPLTATTLSKWVTGNADGLISSILIANNKPIIVAPAMNSNMWINQAVQKNYQCLLNYSNVLTLEPSKGILACDEIGIGKIPPNDLIQLALTFILSHNKKTYYRDLSNKKILITGGCTSEKIDAARKITNNSSGTMGLMLAQVARFRGANVKYIHGPLKNRLDITEGIESVEIENSTDLIQEIEKEISKCDYFIMNAAVADFKISSDTLKKIPKSKFSNFFKNSIEFIPDILRDFSKVKKENQIFVGFCAFTGSIQNARKTIKEKIVLKGCDLIFANPIDIEEQGFGPLAKNEGWLFDTKNMEHHIEKTSKLELANKLINRIISANK</sequence>
<dbReference type="AlphaFoldDB" id="A2BUK9"/>
<keyword evidence="5" id="KW-1133">Transmembrane helix</keyword>
<comment type="function">
    <text evidence="4">Catalyzes two steps in the biosynthesis of coenzyme A. In the first step cysteine is conjugated to 4'-phosphopantothenate to form 4-phosphopantothenoylcysteine, in the latter compound is decarboxylated to form 4'-phosphopantotheine.</text>
</comment>
<dbReference type="EMBL" id="CP000552">
    <property type="protein sequence ID" value="ABM71470.1"/>
    <property type="molecule type" value="Genomic_DNA"/>
</dbReference>
<comment type="function">
    <text evidence="3">Catalyzes two sequential steps in the biosynthesis of coenzyme A. In the first step cysteine is conjugated to 4'-phosphopantothenate to form 4-phosphopantothenoylcysteine. In the second step the latter compound is decarboxylated to form 4'-phosphopantotheine.</text>
</comment>
<dbReference type="EC" id="6.3.2.5" evidence="3"/>
<dbReference type="GO" id="GO:0004633">
    <property type="term" value="F:phosphopantothenoylcysteine decarboxylase activity"/>
    <property type="evidence" value="ECO:0007669"/>
    <property type="project" value="UniProtKB-UniRule"/>
</dbReference>
<dbReference type="STRING" id="167542.P9515_02611"/>
<dbReference type="InterPro" id="IPR007085">
    <property type="entry name" value="DNA/pantothenate-metab_flavo_C"/>
</dbReference>
<dbReference type="HOGENOM" id="CLU_033319_0_1_3"/>
<keyword evidence="1 3" id="KW-0210">Decarboxylase</keyword>
<keyword evidence="3 4" id="KW-0288">FMN</keyword>
<comment type="catalytic activity">
    <reaction evidence="3 4">
        <text>(R)-4'-phosphopantothenate + L-cysteine + CTP = N-[(R)-4-phosphopantothenoyl]-L-cysteine + CMP + diphosphate + H(+)</text>
        <dbReference type="Rhea" id="RHEA:19397"/>
        <dbReference type="ChEBI" id="CHEBI:10986"/>
        <dbReference type="ChEBI" id="CHEBI:15378"/>
        <dbReference type="ChEBI" id="CHEBI:33019"/>
        <dbReference type="ChEBI" id="CHEBI:35235"/>
        <dbReference type="ChEBI" id="CHEBI:37563"/>
        <dbReference type="ChEBI" id="CHEBI:59458"/>
        <dbReference type="ChEBI" id="CHEBI:60377"/>
        <dbReference type="EC" id="6.3.2.5"/>
    </reaction>
</comment>
<evidence type="ECO:0000256" key="1">
    <source>
        <dbReference type="ARBA" id="ARBA00022793"/>
    </source>
</evidence>
<protein>
    <recommendedName>
        <fullName evidence="3">Coenzyme A biosynthesis bifunctional protein CoaBC</fullName>
    </recommendedName>
    <alternativeName>
        <fullName evidence="3">DNA/pantothenate metabolism flavoprotein</fullName>
    </alternativeName>
    <alternativeName>
        <fullName evidence="3">Phosphopantothenoylcysteine synthetase/decarboxylase</fullName>
        <shortName evidence="3">PPCS-PPCDC</shortName>
    </alternativeName>
    <domain>
        <recommendedName>
            <fullName evidence="3">Phosphopantothenoylcysteine decarboxylase</fullName>
            <shortName evidence="3">PPC decarboxylase</shortName>
            <shortName evidence="3">PPC-DC</shortName>
            <ecNumber evidence="3">4.1.1.36</ecNumber>
        </recommendedName>
        <alternativeName>
            <fullName evidence="3">CoaC</fullName>
        </alternativeName>
    </domain>
    <domain>
        <recommendedName>
            <fullName evidence="3">Phosphopantothenate--cysteine ligase</fullName>
            <ecNumber evidence="3">6.3.2.5</ecNumber>
        </recommendedName>
        <alternativeName>
            <fullName evidence="3">CoaB</fullName>
        </alternativeName>
        <alternativeName>
            <fullName evidence="3">Phosphopantothenoylcysteine synthetase</fullName>
            <shortName evidence="3">PPC synthetase</shortName>
            <shortName evidence="3">PPC-S</shortName>
        </alternativeName>
    </domain>
</protein>
<evidence type="ECO:0000256" key="4">
    <source>
        <dbReference type="RuleBase" id="RU364078"/>
    </source>
</evidence>
<comment type="pathway">
    <text evidence="3 4">Cofactor biosynthesis; coenzyme A biosynthesis; CoA from (R)-pantothenate: step 3/5.</text>
</comment>
<feature type="domain" description="Flavoprotein" evidence="6">
    <location>
        <begin position="11"/>
        <end position="146"/>
    </location>
</feature>
<comment type="cofactor">
    <cofactor evidence="3">
        <name>Mg(2+)</name>
        <dbReference type="ChEBI" id="CHEBI:18420"/>
    </cofactor>
</comment>
<dbReference type="SUPFAM" id="SSF52507">
    <property type="entry name" value="Homo-oligomeric flavin-containing Cys decarboxylases, HFCD"/>
    <property type="match status" value="1"/>
</dbReference>
<keyword evidence="2 3" id="KW-0456">Lyase</keyword>
<feature type="transmembrane region" description="Helical" evidence="5">
    <location>
        <begin position="12"/>
        <end position="33"/>
    </location>
</feature>
<feature type="binding site" evidence="3">
    <location>
        <position position="356"/>
    </location>
    <ligand>
        <name>CTP</name>
        <dbReference type="ChEBI" id="CHEBI:37563"/>
    </ligand>
</feature>
<comment type="caution">
    <text evidence="3">Lacks conserved residue(s) required for the propagation of feature annotation.</text>
</comment>
<dbReference type="GO" id="GO:0004632">
    <property type="term" value="F:phosphopantothenate--cysteine ligase activity"/>
    <property type="evidence" value="ECO:0007669"/>
    <property type="project" value="UniProtKB-UniRule"/>
</dbReference>
<dbReference type="GO" id="GO:0015937">
    <property type="term" value="P:coenzyme A biosynthetic process"/>
    <property type="evidence" value="ECO:0007669"/>
    <property type="project" value="UniProtKB-UniRule"/>
</dbReference>
<evidence type="ECO:0000256" key="3">
    <source>
        <dbReference type="HAMAP-Rule" id="MF_02225"/>
    </source>
</evidence>
<dbReference type="Pfam" id="PF04127">
    <property type="entry name" value="DFP"/>
    <property type="match status" value="1"/>
</dbReference>
<keyword evidence="5" id="KW-0472">Membrane</keyword>
<feature type="binding site" evidence="3">
    <location>
        <position position="292"/>
    </location>
    <ligand>
        <name>CTP</name>
        <dbReference type="ChEBI" id="CHEBI:37563"/>
    </ligand>
</feature>
<feature type="binding site" evidence="3">
    <location>
        <position position="339"/>
    </location>
    <ligand>
        <name>CTP</name>
        <dbReference type="ChEBI" id="CHEBI:37563"/>
    </ligand>
</feature>
<feature type="binding site" evidence="3">
    <location>
        <begin position="320"/>
        <end position="323"/>
    </location>
    <ligand>
        <name>CTP</name>
        <dbReference type="ChEBI" id="CHEBI:37563"/>
    </ligand>
</feature>
<keyword evidence="3 4" id="KW-0285">Flavoprotein</keyword>
<organism evidence="8 9">
    <name type="scientific">Prochlorococcus marinus (strain MIT 9515)</name>
    <dbReference type="NCBI Taxonomy" id="167542"/>
    <lineage>
        <taxon>Bacteria</taxon>
        <taxon>Bacillati</taxon>
        <taxon>Cyanobacteriota</taxon>
        <taxon>Cyanophyceae</taxon>
        <taxon>Synechococcales</taxon>
        <taxon>Prochlorococcaceae</taxon>
        <taxon>Prochlorococcus</taxon>
    </lineage>
</organism>
<dbReference type="PANTHER" id="PTHR14359">
    <property type="entry name" value="HOMO-OLIGOMERIC FLAVIN CONTAINING CYS DECARBOXYLASE FAMILY"/>
    <property type="match status" value="1"/>
</dbReference>
<comment type="cofactor">
    <cofactor evidence="3">
        <name>FMN</name>
        <dbReference type="ChEBI" id="CHEBI:58210"/>
    </cofactor>
    <text evidence="3">Binds 1 FMN per subunit.</text>
</comment>
<dbReference type="SUPFAM" id="SSF102645">
    <property type="entry name" value="CoaB-like"/>
    <property type="match status" value="1"/>
</dbReference>
<evidence type="ECO:0000313" key="8">
    <source>
        <dbReference type="EMBL" id="ABM71470.1"/>
    </source>
</evidence>
<gene>
    <name evidence="8" type="primary">dfp</name>
    <name evidence="3" type="synonym">coaBC</name>
    <name evidence="8" type="ordered locus">P9515_02611</name>
</gene>
<accession>A2BUK9</accession>
<dbReference type="RefSeq" id="WP_011819582.1">
    <property type="nucleotide sequence ID" value="NC_008817.1"/>
</dbReference>
<dbReference type="Pfam" id="PF02441">
    <property type="entry name" value="Flavoprotein"/>
    <property type="match status" value="1"/>
</dbReference>
<evidence type="ECO:0000259" key="7">
    <source>
        <dbReference type="Pfam" id="PF04127"/>
    </source>
</evidence>
<keyword evidence="3" id="KW-0511">Multifunctional enzyme</keyword>
<dbReference type="eggNOG" id="COG0452">
    <property type="taxonomic scope" value="Bacteria"/>
</dbReference>
<comment type="similarity">
    <text evidence="3 4">In the C-terminal section; belongs to the PPC synthetase family.</text>
</comment>